<organism evidence="2 3">
    <name type="scientific">Escherichia coli DORA_A_5_14_21</name>
    <dbReference type="NCBI Taxonomy" id="1403943"/>
    <lineage>
        <taxon>Bacteria</taxon>
        <taxon>Pseudomonadati</taxon>
        <taxon>Pseudomonadota</taxon>
        <taxon>Gammaproteobacteria</taxon>
        <taxon>Enterobacterales</taxon>
        <taxon>Enterobacteriaceae</taxon>
        <taxon>Escherichia</taxon>
    </lineage>
</organism>
<keyword evidence="1" id="KW-0732">Signal</keyword>
<name>W1X973_ECOLX</name>
<evidence type="ECO:0000313" key="2">
    <source>
        <dbReference type="EMBL" id="ETJ25344.1"/>
    </source>
</evidence>
<feature type="non-terminal residue" evidence="2">
    <location>
        <position position="108"/>
    </location>
</feature>
<dbReference type="Gene3D" id="2.130.10.10">
    <property type="entry name" value="YVTN repeat-like/Quinoprotein amine dehydrogenase"/>
    <property type="match status" value="1"/>
</dbReference>
<gene>
    <name evidence="2" type="ORF">Q609_ECAC01237G0001</name>
</gene>
<evidence type="ECO:0000256" key="1">
    <source>
        <dbReference type="SAM" id="SignalP"/>
    </source>
</evidence>
<reference evidence="2 3" key="1">
    <citation type="submission" date="2013-12" db="EMBL/GenBank/DDBJ databases">
        <title>A Varibaculum cambriense genome reconstructed from a premature infant gut community with otherwise low bacterial novelty that shifts toward anaerobic metabolism during the third week of life.</title>
        <authorList>
            <person name="Brown C.T."/>
            <person name="Sharon I."/>
            <person name="Thomas B.C."/>
            <person name="Castelle C.J."/>
            <person name="Morowitz M.J."/>
            <person name="Banfield J.F."/>
        </authorList>
    </citation>
    <scope>NUCLEOTIDE SEQUENCE [LARGE SCALE GENOMIC DNA]</scope>
    <source>
        <strain evidence="3">DORA_A_5_14_21</strain>
    </source>
</reference>
<evidence type="ECO:0000313" key="3">
    <source>
        <dbReference type="Proteomes" id="UP000018853"/>
    </source>
</evidence>
<comment type="caution">
    <text evidence="2">The sequence shown here is derived from an EMBL/GenBank/DDBJ whole genome shotgun (WGS) entry which is preliminary data.</text>
</comment>
<feature type="chain" id="PRO_5004811669" evidence="1">
    <location>
        <begin position="26"/>
        <end position="108"/>
    </location>
</feature>
<dbReference type="EMBL" id="AZLZ01001237">
    <property type="protein sequence ID" value="ETJ25344.1"/>
    <property type="molecule type" value="Genomic_DNA"/>
</dbReference>
<proteinExistence type="predicted"/>
<dbReference type="Proteomes" id="UP000018853">
    <property type="component" value="Unassembled WGS sequence"/>
</dbReference>
<dbReference type="AlphaFoldDB" id="W1X973"/>
<dbReference type="InterPro" id="IPR015943">
    <property type="entry name" value="WD40/YVTN_repeat-like_dom_sf"/>
</dbReference>
<protein>
    <submittedName>
        <fullName evidence="2">TieB protein</fullName>
    </submittedName>
</protein>
<sequence length="108" mass="12343">MNIFTLSKAPLYLLISLFLPTMAMAIDPPERELSRFALKTNYLQSPDEGVYELAFDNASKKVFAAVTDRVNREANKGYLYSFNSDSLKVENKYTMPYRAFSLAINQDK</sequence>
<accession>W1X973</accession>
<feature type="signal peptide" evidence="1">
    <location>
        <begin position="1"/>
        <end position="25"/>
    </location>
</feature>